<accession>A0A9D1Z6Q9</accession>
<name>A0A9D1Z6Q9_9FIRM</name>
<dbReference type="EMBL" id="DXCX01000102">
    <property type="protein sequence ID" value="HIY74275.1"/>
    <property type="molecule type" value="Genomic_DNA"/>
</dbReference>
<protein>
    <recommendedName>
        <fullName evidence="4">Antirestriction protein (ArdA)</fullName>
    </recommendedName>
</protein>
<dbReference type="AlphaFoldDB" id="A0A9D1Z6Q9"/>
<evidence type="ECO:0000313" key="3">
    <source>
        <dbReference type="Proteomes" id="UP000886824"/>
    </source>
</evidence>
<feature type="region of interest" description="Disordered" evidence="1">
    <location>
        <begin position="396"/>
        <end position="417"/>
    </location>
</feature>
<gene>
    <name evidence="2" type="ORF">H9826_09960</name>
</gene>
<proteinExistence type="predicted"/>
<evidence type="ECO:0008006" key="4">
    <source>
        <dbReference type="Google" id="ProtNLM"/>
    </source>
</evidence>
<evidence type="ECO:0000256" key="1">
    <source>
        <dbReference type="SAM" id="MobiDB-lite"/>
    </source>
</evidence>
<comment type="caution">
    <text evidence="2">The sequence shown here is derived from an EMBL/GenBank/DDBJ whole genome shotgun (WGS) entry which is preliminary data.</text>
</comment>
<organism evidence="2 3">
    <name type="scientific">Candidatus Intestinimonas merdavium</name>
    <dbReference type="NCBI Taxonomy" id="2838622"/>
    <lineage>
        <taxon>Bacteria</taxon>
        <taxon>Bacillati</taxon>
        <taxon>Bacillota</taxon>
        <taxon>Clostridia</taxon>
        <taxon>Eubacteriales</taxon>
        <taxon>Intestinimonas</taxon>
    </lineage>
</organism>
<dbReference type="Proteomes" id="UP000886824">
    <property type="component" value="Unassembled WGS sequence"/>
</dbReference>
<evidence type="ECO:0000313" key="2">
    <source>
        <dbReference type="EMBL" id="HIY74275.1"/>
    </source>
</evidence>
<reference evidence="2" key="2">
    <citation type="submission" date="2021-04" db="EMBL/GenBank/DDBJ databases">
        <authorList>
            <person name="Gilroy R."/>
        </authorList>
    </citation>
    <scope>NUCLEOTIDE SEQUENCE</scope>
    <source>
        <strain evidence="2">CHK33-7979</strain>
    </source>
</reference>
<reference evidence="2" key="1">
    <citation type="journal article" date="2021" name="PeerJ">
        <title>Extensive microbial diversity within the chicken gut microbiome revealed by metagenomics and culture.</title>
        <authorList>
            <person name="Gilroy R."/>
            <person name="Ravi A."/>
            <person name="Getino M."/>
            <person name="Pursley I."/>
            <person name="Horton D.L."/>
            <person name="Alikhan N.F."/>
            <person name="Baker D."/>
            <person name="Gharbi K."/>
            <person name="Hall N."/>
            <person name="Watson M."/>
            <person name="Adriaenssens E.M."/>
            <person name="Foster-Nyarko E."/>
            <person name="Jarju S."/>
            <person name="Secka A."/>
            <person name="Antonio M."/>
            <person name="Oren A."/>
            <person name="Chaudhuri R.R."/>
            <person name="La Ragione R."/>
            <person name="Hildebrand F."/>
            <person name="Pallen M.J."/>
        </authorList>
    </citation>
    <scope>NUCLEOTIDE SEQUENCE</scope>
    <source>
        <strain evidence="2">CHK33-7979</strain>
    </source>
</reference>
<sequence length="417" mass="46863">MDKEIFEVEISNGSSEGYQTSAVLTMPCTQAEFRDALQKARVQDVKTCENELTRIRYPGITADMIGRNVDLLELNLLAVRLTILSEDDRMGLEGLLQMEKKNHTTPFPLARLINLTFNADICLLAPQVFDTQELGALLYESEMLSDEAMALADTMEDSDFRERLLELLGEQHQEEHGGVFTSRGYAEPGGDFKEVYRKGEMFCFSRPSAPVVLEVSKGFFSDPSYDNDKTAILNLPASDADIWRAVGEVDAASLEECAFRCIDCEIPALRDAIDNAIDQEGGIDMASEFAKALAQKQRAWEETDWIKYKALLSVAGHPSLQDALQLMHGLDDYDLRLDVAATWDYAAVVLREKYPELPEELFQTPQAAQVGQRMLEERHAVITDYGLLRRKDNGHLPVFQEPSQEPQETYGPQMEGM</sequence>